<evidence type="ECO:0000313" key="1">
    <source>
        <dbReference type="EMBL" id="CAK0895747.1"/>
    </source>
</evidence>
<dbReference type="EMBL" id="CAUYUJ010020084">
    <property type="protein sequence ID" value="CAK0895747.1"/>
    <property type="molecule type" value="Genomic_DNA"/>
</dbReference>
<keyword evidence="2" id="KW-1185">Reference proteome</keyword>
<name>A0ABN9X8U9_9DINO</name>
<reference evidence="1" key="1">
    <citation type="submission" date="2023-10" db="EMBL/GenBank/DDBJ databases">
        <authorList>
            <person name="Chen Y."/>
            <person name="Shah S."/>
            <person name="Dougan E. K."/>
            <person name="Thang M."/>
            <person name="Chan C."/>
        </authorList>
    </citation>
    <scope>NUCLEOTIDE SEQUENCE [LARGE SCALE GENOMIC DNA]</scope>
</reference>
<proteinExistence type="predicted"/>
<accession>A0ABN9X8U9</accession>
<comment type="caution">
    <text evidence="1">The sequence shown here is derived from an EMBL/GenBank/DDBJ whole genome shotgun (WGS) entry which is preliminary data.</text>
</comment>
<dbReference type="Proteomes" id="UP001189429">
    <property type="component" value="Unassembled WGS sequence"/>
</dbReference>
<evidence type="ECO:0000313" key="2">
    <source>
        <dbReference type="Proteomes" id="UP001189429"/>
    </source>
</evidence>
<organism evidence="1 2">
    <name type="scientific">Prorocentrum cordatum</name>
    <dbReference type="NCBI Taxonomy" id="2364126"/>
    <lineage>
        <taxon>Eukaryota</taxon>
        <taxon>Sar</taxon>
        <taxon>Alveolata</taxon>
        <taxon>Dinophyceae</taxon>
        <taxon>Prorocentrales</taxon>
        <taxon>Prorocentraceae</taxon>
        <taxon>Prorocentrum</taxon>
    </lineage>
</organism>
<gene>
    <name evidence="1" type="ORF">PCOR1329_LOCUS74417</name>
</gene>
<sequence length="173" mass="18682">MPPAPRRQSSKLPGGGVDAEAQDHRLSLETFSMWLLKRGIRLRACPHLAVGGGGLPGGSPGRVEAGRRSEQLRDEKIGVADFLQGAGGLCCSLALFRLLDLEKRQQGIDTRDLEAILADARVSLGGPDLALPIAQVARQATDFEFFRSFLLPRLQGAAAFRLRVFAELPPQES</sequence>
<evidence type="ECO:0008006" key="3">
    <source>
        <dbReference type="Google" id="ProtNLM"/>
    </source>
</evidence>
<protein>
    <recommendedName>
        <fullName evidence="3">Ubiquitinyl hydrolase 1</fullName>
    </recommendedName>
</protein>